<name>A0AAU9WTL7_9CNID</name>
<gene>
    <name evidence="1" type="ORF">PMEA_00012285</name>
</gene>
<protein>
    <submittedName>
        <fullName evidence="1">Uncharacterized protein</fullName>
    </submittedName>
</protein>
<accession>A0AAU9WTL7</accession>
<dbReference type="Proteomes" id="UP001159428">
    <property type="component" value="Unassembled WGS sequence"/>
</dbReference>
<evidence type="ECO:0000313" key="2">
    <source>
        <dbReference type="Proteomes" id="UP001159428"/>
    </source>
</evidence>
<evidence type="ECO:0000313" key="1">
    <source>
        <dbReference type="EMBL" id="CAH3125810.1"/>
    </source>
</evidence>
<reference evidence="1 2" key="1">
    <citation type="submission" date="2022-05" db="EMBL/GenBank/DDBJ databases">
        <authorList>
            <consortium name="Genoscope - CEA"/>
            <person name="William W."/>
        </authorList>
    </citation>
    <scope>NUCLEOTIDE SEQUENCE [LARGE SCALE GENOMIC DNA]</scope>
</reference>
<dbReference type="EMBL" id="CALNXJ010000021">
    <property type="protein sequence ID" value="CAH3125810.1"/>
    <property type="molecule type" value="Genomic_DNA"/>
</dbReference>
<organism evidence="1 2">
    <name type="scientific">Pocillopora meandrina</name>
    <dbReference type="NCBI Taxonomy" id="46732"/>
    <lineage>
        <taxon>Eukaryota</taxon>
        <taxon>Metazoa</taxon>
        <taxon>Cnidaria</taxon>
        <taxon>Anthozoa</taxon>
        <taxon>Hexacorallia</taxon>
        <taxon>Scleractinia</taxon>
        <taxon>Astrocoeniina</taxon>
        <taxon>Pocilloporidae</taxon>
        <taxon>Pocillopora</taxon>
    </lineage>
</organism>
<comment type="caution">
    <text evidence="1">The sequence shown here is derived from an EMBL/GenBank/DDBJ whole genome shotgun (WGS) entry which is preliminary data.</text>
</comment>
<dbReference type="AlphaFoldDB" id="A0AAU9WTL7"/>
<sequence>MSMIDFVFIALFQHHNLYQFLLTQEGADDITKCELVTQPPLVPQPMRDGVLKSVWDEEQRIKHIEEMEQKCIQERNEV</sequence>
<keyword evidence="2" id="KW-1185">Reference proteome</keyword>
<proteinExistence type="predicted"/>